<dbReference type="Pfam" id="PF00013">
    <property type="entry name" value="KH_1"/>
    <property type="match status" value="3"/>
</dbReference>
<dbReference type="GO" id="GO:0003723">
    <property type="term" value="F:RNA binding"/>
    <property type="evidence" value="ECO:0007669"/>
    <property type="project" value="UniProtKB-UniRule"/>
</dbReference>
<evidence type="ECO:0000256" key="2">
    <source>
        <dbReference type="PROSITE-ProRule" id="PRU00117"/>
    </source>
</evidence>
<organism evidence="5 6">
    <name type="scientific">Chloropicon roscoffensis</name>
    <dbReference type="NCBI Taxonomy" id="1461544"/>
    <lineage>
        <taxon>Eukaryota</taxon>
        <taxon>Viridiplantae</taxon>
        <taxon>Chlorophyta</taxon>
        <taxon>Chloropicophyceae</taxon>
        <taxon>Chloropicales</taxon>
        <taxon>Chloropicaceae</taxon>
        <taxon>Chloropicon</taxon>
    </lineage>
</organism>
<dbReference type="SMART" id="SM00322">
    <property type="entry name" value="KH"/>
    <property type="match status" value="3"/>
</dbReference>
<dbReference type="InterPro" id="IPR004088">
    <property type="entry name" value="KH_dom_type_1"/>
</dbReference>
<name>A0AAX4PFN8_9CHLO</name>
<dbReference type="AlphaFoldDB" id="A0AAX4PFN8"/>
<evidence type="ECO:0000313" key="6">
    <source>
        <dbReference type="Proteomes" id="UP001472866"/>
    </source>
</evidence>
<dbReference type="Gene3D" id="3.30.1370.10">
    <property type="entry name" value="K Homology domain, type 1"/>
    <property type="match status" value="3"/>
</dbReference>
<keyword evidence="6" id="KW-1185">Reference proteome</keyword>
<dbReference type="SUPFAM" id="SSF54791">
    <property type="entry name" value="Eukaryotic type KH-domain (KH-domain type I)"/>
    <property type="match status" value="3"/>
</dbReference>
<evidence type="ECO:0000313" key="5">
    <source>
        <dbReference type="EMBL" id="WZN64734.1"/>
    </source>
</evidence>
<feature type="domain" description="K Homology" evidence="4">
    <location>
        <begin position="27"/>
        <end position="104"/>
    </location>
</feature>
<evidence type="ECO:0000259" key="4">
    <source>
        <dbReference type="SMART" id="SM00322"/>
    </source>
</evidence>
<accession>A0AAX4PFN8</accession>
<feature type="domain" description="K Homology" evidence="4">
    <location>
        <begin position="239"/>
        <end position="309"/>
    </location>
</feature>
<dbReference type="EMBL" id="CP151510">
    <property type="protein sequence ID" value="WZN64734.1"/>
    <property type="molecule type" value="Genomic_DNA"/>
</dbReference>
<reference evidence="5 6" key="1">
    <citation type="submission" date="2024-03" db="EMBL/GenBank/DDBJ databases">
        <title>Complete genome sequence of the green alga Chloropicon roscoffensis RCC1871.</title>
        <authorList>
            <person name="Lemieux C."/>
            <person name="Pombert J.-F."/>
            <person name="Otis C."/>
            <person name="Turmel M."/>
        </authorList>
    </citation>
    <scope>NUCLEOTIDE SEQUENCE [LARGE SCALE GENOMIC DNA]</scope>
    <source>
        <strain evidence="5 6">RCC1871</strain>
    </source>
</reference>
<sequence>MALLKRKNMESTEPVDQARAKRQNMVDEAVIKFCVPSSVVGSVIGKGGEYVNECMRQSQTRIHLSKQQEVFPGNNDRICTISATTSDGVQSVLTALHLILTKIRSEDTFGDYGVRLISPSKGCGAVIGKGGNKIKSITEESGCKMKVSEQAAGLRFRLLSITGTVDEQLKAVALCLEILVDSLQDEYASQLRDFHGVGASMAQPGMAPPLGGLRPAGREAVVAAQPTQLPGLPQVTATMVTTCVVRVPDEMVGSVIGRGGNVVQNIMKQSGSLVKVSDKQDGDPVRTVTITGAEANVRNAFNLVYAALQGAQL</sequence>
<evidence type="ECO:0000256" key="3">
    <source>
        <dbReference type="SAM" id="MobiDB-lite"/>
    </source>
</evidence>
<keyword evidence="2" id="KW-0694">RNA-binding</keyword>
<dbReference type="PANTHER" id="PTHR10288">
    <property type="entry name" value="KH DOMAIN CONTAINING RNA BINDING PROTEIN"/>
    <property type="match status" value="1"/>
</dbReference>
<feature type="domain" description="K Homology" evidence="4">
    <location>
        <begin position="110"/>
        <end position="180"/>
    </location>
</feature>
<dbReference type="InterPro" id="IPR036612">
    <property type="entry name" value="KH_dom_type_1_sf"/>
</dbReference>
<dbReference type="Proteomes" id="UP001472866">
    <property type="component" value="Chromosome 10"/>
</dbReference>
<protein>
    <submittedName>
        <fullName evidence="5">Protein BTR1</fullName>
    </submittedName>
</protein>
<keyword evidence="1" id="KW-0677">Repeat</keyword>
<evidence type="ECO:0000256" key="1">
    <source>
        <dbReference type="ARBA" id="ARBA00022737"/>
    </source>
</evidence>
<proteinExistence type="predicted"/>
<feature type="region of interest" description="Disordered" evidence="3">
    <location>
        <begin position="1"/>
        <end position="20"/>
    </location>
</feature>
<gene>
    <name evidence="5" type="ORF">HKI87_10g62910</name>
</gene>
<dbReference type="InterPro" id="IPR004087">
    <property type="entry name" value="KH_dom"/>
</dbReference>
<dbReference type="PROSITE" id="PS50084">
    <property type="entry name" value="KH_TYPE_1"/>
    <property type="match status" value="3"/>
</dbReference>